<feature type="domain" description="Porphobilinogen deaminase C-terminal" evidence="13">
    <location>
        <begin position="259"/>
        <end position="338"/>
    </location>
</feature>
<dbReference type="EC" id="2.5.1.61" evidence="4"/>
<dbReference type="GO" id="GO:0006782">
    <property type="term" value="P:protoporphyrinogen IX biosynthetic process"/>
    <property type="evidence" value="ECO:0007669"/>
    <property type="project" value="UniProtKB-UniPathway"/>
</dbReference>
<evidence type="ECO:0000256" key="3">
    <source>
        <dbReference type="ARBA" id="ARBA00005638"/>
    </source>
</evidence>
<keyword evidence="8" id="KW-0627">Porphyrin biosynthesis</keyword>
<dbReference type="FunFam" id="3.30.160.40:FF:000002">
    <property type="entry name" value="Porphobilinogen deaminase"/>
    <property type="match status" value="1"/>
</dbReference>
<evidence type="ECO:0000256" key="1">
    <source>
        <dbReference type="ARBA" id="ARBA00001916"/>
    </source>
</evidence>
<evidence type="ECO:0000256" key="5">
    <source>
        <dbReference type="ARBA" id="ARBA00016519"/>
    </source>
</evidence>
<dbReference type="PANTHER" id="PTHR11557">
    <property type="entry name" value="PORPHOBILINOGEN DEAMINASE"/>
    <property type="match status" value="1"/>
</dbReference>
<keyword evidence="15" id="KW-1185">Reference proteome</keyword>
<dbReference type="AlphaFoldDB" id="A0A4P9ZKR9"/>
<dbReference type="InterPro" id="IPR022418">
    <property type="entry name" value="Porphobilinogen_deaminase_C"/>
</dbReference>
<evidence type="ECO:0000313" key="14">
    <source>
        <dbReference type="EMBL" id="RKP33693.1"/>
    </source>
</evidence>
<dbReference type="InterPro" id="IPR036803">
    <property type="entry name" value="Porphobilinogen_deaminase_C_sf"/>
</dbReference>
<organism evidence="14 15">
    <name type="scientific">Dimargaris cristalligena</name>
    <dbReference type="NCBI Taxonomy" id="215637"/>
    <lineage>
        <taxon>Eukaryota</taxon>
        <taxon>Fungi</taxon>
        <taxon>Fungi incertae sedis</taxon>
        <taxon>Zoopagomycota</taxon>
        <taxon>Kickxellomycotina</taxon>
        <taxon>Dimargaritomycetes</taxon>
        <taxon>Dimargaritales</taxon>
        <taxon>Dimargaritaceae</taxon>
        <taxon>Dimargaris</taxon>
    </lineage>
</organism>
<dbReference type="STRING" id="215637.A0A4P9ZKR9"/>
<dbReference type="Gene3D" id="3.30.160.40">
    <property type="entry name" value="Porphobilinogen deaminase, C-terminal domain"/>
    <property type="match status" value="1"/>
</dbReference>
<dbReference type="InterPro" id="IPR022417">
    <property type="entry name" value="Porphobilin_deaminase_N"/>
</dbReference>
<dbReference type="CDD" id="cd13645">
    <property type="entry name" value="PBP2_HuPBGD_like"/>
    <property type="match status" value="1"/>
</dbReference>
<dbReference type="Pfam" id="PF01379">
    <property type="entry name" value="Porphobil_deam"/>
    <property type="match status" value="1"/>
</dbReference>
<keyword evidence="7" id="KW-0350">Heme biosynthesis</keyword>
<sequence length="353" mass="38138">MTIRKQAAKPHRPATAATPSSQPGPKSPPLQIPIGSRKSALALVQTYHVRDCLQTRNPHTTFPLVTMSTQGDKVLDVALSKIGEKALFTKELEVALEAGEVDLVVHSLKDLPTTLPPGMEIGAMLEREDPRDAVVLKDHPDYTGRTLETLPRGSVVGTSSVRRIAQLSRRFPHLVFQDVRGNLNTRLQKLDDPAGPYAALILAVAGLRRLDWPHRISQILPEETMLHAVGQGALAIECRSNDQRTLDLVRPLIHSDTLLRCTAERTLMRELEGGCSVPLGVYTELVGSGPTRTLRLHALVASLDGSQVVEAEIIATIGTTQDPAAAANLGLEVAAIMKAKGAKKLLDSIRGPK</sequence>
<dbReference type="HAMAP" id="MF_00260">
    <property type="entry name" value="Porphobil_deam"/>
    <property type="match status" value="1"/>
</dbReference>
<evidence type="ECO:0000256" key="6">
    <source>
        <dbReference type="ARBA" id="ARBA00022679"/>
    </source>
</evidence>
<gene>
    <name evidence="14" type="ORF">BJ085DRAFT_38791</name>
</gene>
<evidence type="ECO:0000256" key="10">
    <source>
        <dbReference type="ARBA" id="ARBA00033064"/>
    </source>
</evidence>
<dbReference type="FunFam" id="3.40.190.10:FF:000005">
    <property type="entry name" value="Porphobilinogen deaminase"/>
    <property type="match status" value="1"/>
</dbReference>
<dbReference type="InterPro" id="IPR000860">
    <property type="entry name" value="HemC"/>
</dbReference>
<proteinExistence type="inferred from homology"/>
<evidence type="ECO:0000256" key="7">
    <source>
        <dbReference type="ARBA" id="ARBA00023133"/>
    </source>
</evidence>
<reference evidence="15" key="1">
    <citation type="journal article" date="2018" name="Nat. Microbiol.">
        <title>Leveraging single-cell genomics to expand the fungal tree of life.</title>
        <authorList>
            <person name="Ahrendt S.R."/>
            <person name="Quandt C.A."/>
            <person name="Ciobanu D."/>
            <person name="Clum A."/>
            <person name="Salamov A."/>
            <person name="Andreopoulos B."/>
            <person name="Cheng J.F."/>
            <person name="Woyke T."/>
            <person name="Pelin A."/>
            <person name="Henrissat B."/>
            <person name="Reynolds N.K."/>
            <person name="Benny G.L."/>
            <person name="Smith M.E."/>
            <person name="James T.Y."/>
            <person name="Grigoriev I.V."/>
        </authorList>
    </citation>
    <scope>NUCLEOTIDE SEQUENCE [LARGE SCALE GENOMIC DNA]</scope>
    <source>
        <strain evidence="15">RSA 468</strain>
    </source>
</reference>
<evidence type="ECO:0000256" key="9">
    <source>
        <dbReference type="ARBA" id="ARBA00030685"/>
    </source>
</evidence>
<dbReference type="SUPFAM" id="SSF54782">
    <property type="entry name" value="Porphobilinogen deaminase (hydroxymethylbilane synthase), C-terminal domain"/>
    <property type="match status" value="1"/>
</dbReference>
<dbReference type="PANTHER" id="PTHR11557:SF0">
    <property type="entry name" value="PORPHOBILINOGEN DEAMINASE"/>
    <property type="match status" value="1"/>
</dbReference>
<dbReference type="Pfam" id="PF03900">
    <property type="entry name" value="Porphobil_deamC"/>
    <property type="match status" value="1"/>
</dbReference>
<dbReference type="NCBIfam" id="TIGR00212">
    <property type="entry name" value="hemC"/>
    <property type="match status" value="1"/>
</dbReference>
<evidence type="ECO:0000256" key="4">
    <source>
        <dbReference type="ARBA" id="ARBA00012655"/>
    </source>
</evidence>
<dbReference type="GO" id="GO:0005737">
    <property type="term" value="C:cytoplasm"/>
    <property type="evidence" value="ECO:0007669"/>
    <property type="project" value="TreeGrafter"/>
</dbReference>
<evidence type="ECO:0000259" key="12">
    <source>
        <dbReference type="Pfam" id="PF01379"/>
    </source>
</evidence>
<evidence type="ECO:0000256" key="11">
    <source>
        <dbReference type="SAM" id="MobiDB-lite"/>
    </source>
</evidence>
<evidence type="ECO:0000259" key="13">
    <source>
        <dbReference type="Pfam" id="PF03900"/>
    </source>
</evidence>
<evidence type="ECO:0000256" key="2">
    <source>
        <dbReference type="ARBA" id="ARBA00004735"/>
    </source>
</evidence>
<accession>A0A4P9ZKR9</accession>
<dbReference type="PROSITE" id="PS00533">
    <property type="entry name" value="PORPHOBILINOGEN_DEAM"/>
    <property type="match status" value="1"/>
</dbReference>
<evidence type="ECO:0000256" key="8">
    <source>
        <dbReference type="ARBA" id="ARBA00023244"/>
    </source>
</evidence>
<feature type="region of interest" description="Disordered" evidence="11">
    <location>
        <begin position="1"/>
        <end position="30"/>
    </location>
</feature>
<feature type="domain" description="Porphobilinogen deaminase N-terminal" evidence="12">
    <location>
        <begin position="32"/>
        <end position="245"/>
    </location>
</feature>
<dbReference type="PIRSF" id="PIRSF001438">
    <property type="entry name" value="4pyrrol_synth_OHMeBilane_synth"/>
    <property type="match status" value="1"/>
</dbReference>
<keyword evidence="6" id="KW-0808">Transferase</keyword>
<comment type="similarity">
    <text evidence="3">Belongs to the HMBS family.</text>
</comment>
<feature type="compositionally biased region" description="Basic residues" evidence="11">
    <location>
        <begin position="1"/>
        <end position="12"/>
    </location>
</feature>
<dbReference type="GO" id="GO:0004418">
    <property type="term" value="F:hydroxymethylbilane synthase activity"/>
    <property type="evidence" value="ECO:0007669"/>
    <property type="project" value="UniProtKB-EC"/>
</dbReference>
<evidence type="ECO:0000313" key="15">
    <source>
        <dbReference type="Proteomes" id="UP000268162"/>
    </source>
</evidence>
<dbReference type="PRINTS" id="PR00151">
    <property type="entry name" value="PORPHBDMNASE"/>
</dbReference>
<dbReference type="FunFam" id="3.40.190.10:FF:000260">
    <property type="entry name" value="Porphobilinogen deaminase"/>
    <property type="match status" value="1"/>
</dbReference>
<dbReference type="Proteomes" id="UP000268162">
    <property type="component" value="Unassembled WGS sequence"/>
</dbReference>
<dbReference type="UniPathway" id="UPA00251">
    <property type="reaction ID" value="UER00319"/>
</dbReference>
<dbReference type="EMBL" id="ML003630">
    <property type="protein sequence ID" value="RKP33693.1"/>
    <property type="molecule type" value="Genomic_DNA"/>
</dbReference>
<dbReference type="InterPro" id="IPR022419">
    <property type="entry name" value="Porphobilin_deaminase_cofac_BS"/>
</dbReference>
<name>A0A4P9ZKR9_9FUNG</name>
<comment type="cofactor">
    <cofactor evidence="1">
        <name>dipyrromethane</name>
        <dbReference type="ChEBI" id="CHEBI:60342"/>
    </cofactor>
</comment>
<comment type="pathway">
    <text evidence="2">Porphyrin-containing compound metabolism; protoporphyrin-IX biosynthesis; coproporphyrinogen-III from 5-aminolevulinate: step 2/4.</text>
</comment>
<protein>
    <recommendedName>
        <fullName evidence="5">Porphobilinogen deaminase</fullName>
        <ecNumber evidence="4">2.5.1.61</ecNumber>
    </recommendedName>
    <alternativeName>
        <fullName evidence="10">Hydroxymethylbilane synthase</fullName>
    </alternativeName>
    <alternativeName>
        <fullName evidence="9">Pre-uroporphyrinogen synthase</fullName>
    </alternativeName>
</protein>
<dbReference type="Gene3D" id="3.40.190.10">
    <property type="entry name" value="Periplasmic binding protein-like II"/>
    <property type="match status" value="2"/>
</dbReference>
<dbReference type="SUPFAM" id="SSF53850">
    <property type="entry name" value="Periplasmic binding protein-like II"/>
    <property type="match status" value="1"/>
</dbReference>